<feature type="domain" description="Methyltransferase type 11" evidence="4">
    <location>
        <begin position="52"/>
        <end position="142"/>
    </location>
</feature>
<keyword evidence="3" id="KW-0949">S-adenosyl-L-methionine</keyword>
<proteinExistence type="predicted"/>
<dbReference type="GO" id="GO:0008168">
    <property type="term" value="F:methyltransferase activity"/>
    <property type="evidence" value="ECO:0007669"/>
    <property type="project" value="UniProtKB-KW"/>
</dbReference>
<dbReference type="GO" id="GO:0032259">
    <property type="term" value="P:methylation"/>
    <property type="evidence" value="ECO:0007669"/>
    <property type="project" value="UniProtKB-KW"/>
</dbReference>
<reference evidence="5 6" key="1">
    <citation type="submission" date="2022-03" db="EMBL/GenBank/DDBJ databases">
        <title>Pseudonocardia alaer sp. nov., a novel actinomycete isolated from reed forest soil.</title>
        <authorList>
            <person name="Wang L."/>
        </authorList>
    </citation>
    <scope>NUCLEOTIDE SEQUENCE [LARGE SCALE GENOMIC DNA]</scope>
    <source>
        <strain evidence="5 6">Y-16303</strain>
    </source>
</reference>
<dbReference type="Proteomes" id="UP001299970">
    <property type="component" value="Unassembled WGS sequence"/>
</dbReference>
<evidence type="ECO:0000313" key="5">
    <source>
        <dbReference type="EMBL" id="MCH6170670.1"/>
    </source>
</evidence>
<sequence>MIDRPAEHDAARHWEHVANEWTDWARAPEHDAYWYYREAFREFLPGPGVATLEIGCGEGRIARDLTALGHHVTATDISPSLVAAAEAAGSEQRYMVADATSLPFEDRAFDRVVAYNMLMDVPDMPAAVAEAARVLADDGVLTISIVHPFVDRGSFADAEPDAPFVVPGTYFGRSHFIGTESRAGRTMHFAGWSYPLEDYVAALQAAGLAITSLREPRPAHLNGRDPARARWERMPLFLWINAVPRR</sequence>
<dbReference type="SUPFAM" id="SSF53335">
    <property type="entry name" value="S-adenosyl-L-methionine-dependent methyltransferases"/>
    <property type="match status" value="1"/>
</dbReference>
<evidence type="ECO:0000256" key="1">
    <source>
        <dbReference type="ARBA" id="ARBA00022603"/>
    </source>
</evidence>
<dbReference type="PANTHER" id="PTHR43464:SF19">
    <property type="entry name" value="UBIQUINONE BIOSYNTHESIS O-METHYLTRANSFERASE, MITOCHONDRIAL"/>
    <property type="match status" value="1"/>
</dbReference>
<dbReference type="Gene3D" id="3.40.50.150">
    <property type="entry name" value="Vaccinia Virus protein VP39"/>
    <property type="match status" value="1"/>
</dbReference>
<gene>
    <name evidence="5" type="ORF">MMF94_33625</name>
</gene>
<dbReference type="Pfam" id="PF08241">
    <property type="entry name" value="Methyltransf_11"/>
    <property type="match status" value="1"/>
</dbReference>
<comment type="caution">
    <text evidence="5">The sequence shown here is derived from an EMBL/GenBank/DDBJ whole genome shotgun (WGS) entry which is preliminary data.</text>
</comment>
<evidence type="ECO:0000256" key="3">
    <source>
        <dbReference type="ARBA" id="ARBA00022691"/>
    </source>
</evidence>
<dbReference type="InterPro" id="IPR013216">
    <property type="entry name" value="Methyltransf_11"/>
</dbReference>
<dbReference type="PANTHER" id="PTHR43464">
    <property type="entry name" value="METHYLTRANSFERASE"/>
    <property type="match status" value="1"/>
</dbReference>
<dbReference type="CDD" id="cd02440">
    <property type="entry name" value="AdoMet_MTases"/>
    <property type="match status" value="1"/>
</dbReference>
<dbReference type="EMBL" id="JAKXMK010000035">
    <property type="protein sequence ID" value="MCH6170670.1"/>
    <property type="molecule type" value="Genomic_DNA"/>
</dbReference>
<name>A0ABS9TQ48_9PSEU</name>
<evidence type="ECO:0000256" key="2">
    <source>
        <dbReference type="ARBA" id="ARBA00022679"/>
    </source>
</evidence>
<keyword evidence="2" id="KW-0808">Transferase</keyword>
<dbReference type="InterPro" id="IPR029063">
    <property type="entry name" value="SAM-dependent_MTases_sf"/>
</dbReference>
<keyword evidence="6" id="KW-1185">Reference proteome</keyword>
<evidence type="ECO:0000313" key="6">
    <source>
        <dbReference type="Proteomes" id="UP001299970"/>
    </source>
</evidence>
<organism evidence="5 6">
    <name type="scientific">Pseudonocardia alaniniphila</name>
    <dbReference type="NCBI Taxonomy" id="75291"/>
    <lineage>
        <taxon>Bacteria</taxon>
        <taxon>Bacillati</taxon>
        <taxon>Actinomycetota</taxon>
        <taxon>Actinomycetes</taxon>
        <taxon>Pseudonocardiales</taxon>
        <taxon>Pseudonocardiaceae</taxon>
        <taxon>Pseudonocardia</taxon>
    </lineage>
</organism>
<protein>
    <submittedName>
        <fullName evidence="5">Methyltransferase domain-containing protein</fullName>
    </submittedName>
</protein>
<dbReference type="RefSeq" id="WP_241041473.1">
    <property type="nucleotide sequence ID" value="NZ_BAAAJF010000060.1"/>
</dbReference>
<evidence type="ECO:0000259" key="4">
    <source>
        <dbReference type="Pfam" id="PF08241"/>
    </source>
</evidence>
<accession>A0ABS9TQ48</accession>
<keyword evidence="1 5" id="KW-0489">Methyltransferase</keyword>